<feature type="signal peptide" evidence="3">
    <location>
        <begin position="1"/>
        <end position="19"/>
    </location>
</feature>
<evidence type="ECO:0008006" key="6">
    <source>
        <dbReference type="Google" id="ProtNLM"/>
    </source>
</evidence>
<dbReference type="PANTHER" id="PTHR30006:SF2">
    <property type="entry name" value="ABC TRANSPORTER SUBSTRATE-BINDING PROTEIN"/>
    <property type="match status" value="1"/>
</dbReference>
<sequence length="388" mass="42224">MLFPLVAALFLGQVTSAQCQSVRNGTATAPSGTAPSGTAPSGTAPSGTGSVPGTNGGTVETRTLEEIYQAALKEGGTITVWHGGDEKDQAKDLKDAFEAKFKGLTLNLTVDLSKYHDGRIDDQLAADNVYVDSVILQSLHDYPRWAAQGALLNYAPLGFDQIYPEFKDPGAAYYGLELFSWMNIWNNQKLQGSNFSTFQEFADPKYKDKLVLTWPNDDDAVMFAFELVVKKLGKGWLDSLLANNPRWVRGSATPLTLLMTPDTPVAASFTTTGGLVPINGTAFTFPTDADFVSWPQTGAILKKAPHPEGAKLLHSWMLTPEFQQTIGWSVRKDVPAPAGFPDIMNMPNTNASAFGAWMKDRSEVERLRFWYEDLLGTAQGASPLTDDL</sequence>
<protein>
    <recommendedName>
        <fullName evidence="6">ABC-type Fe3+ transport system</fullName>
    </recommendedName>
</protein>
<evidence type="ECO:0000313" key="5">
    <source>
        <dbReference type="Proteomes" id="UP000054481"/>
    </source>
</evidence>
<keyword evidence="1 3" id="KW-0732">Signal</keyword>
<dbReference type="EMBL" id="KQ030530">
    <property type="protein sequence ID" value="KJZ73950.1"/>
    <property type="molecule type" value="Genomic_DNA"/>
</dbReference>
<evidence type="ECO:0000256" key="3">
    <source>
        <dbReference type="SAM" id="SignalP"/>
    </source>
</evidence>
<feature type="region of interest" description="Disordered" evidence="2">
    <location>
        <begin position="24"/>
        <end position="58"/>
    </location>
</feature>
<reference evidence="4 5" key="1">
    <citation type="journal article" date="2014" name="Genome Biol. Evol.">
        <title>Comparative genomics and transcriptomics analyses reveal divergent lifestyle features of nematode endoparasitic fungus Hirsutella minnesotensis.</title>
        <authorList>
            <person name="Lai Y."/>
            <person name="Liu K."/>
            <person name="Zhang X."/>
            <person name="Zhang X."/>
            <person name="Li K."/>
            <person name="Wang N."/>
            <person name="Shu C."/>
            <person name="Wu Y."/>
            <person name="Wang C."/>
            <person name="Bushley K.E."/>
            <person name="Xiang M."/>
            <person name="Liu X."/>
        </authorList>
    </citation>
    <scope>NUCLEOTIDE SEQUENCE [LARGE SCALE GENOMIC DNA]</scope>
    <source>
        <strain evidence="4 5">3608</strain>
    </source>
</reference>
<accession>A0A0F7ZNL3</accession>
<dbReference type="OrthoDB" id="124329at2759"/>
<organism evidence="4 5">
    <name type="scientific">Hirsutella minnesotensis 3608</name>
    <dbReference type="NCBI Taxonomy" id="1043627"/>
    <lineage>
        <taxon>Eukaryota</taxon>
        <taxon>Fungi</taxon>
        <taxon>Dikarya</taxon>
        <taxon>Ascomycota</taxon>
        <taxon>Pezizomycotina</taxon>
        <taxon>Sordariomycetes</taxon>
        <taxon>Hypocreomycetidae</taxon>
        <taxon>Hypocreales</taxon>
        <taxon>Ophiocordycipitaceae</taxon>
        <taxon>Hirsutella</taxon>
    </lineage>
</organism>
<evidence type="ECO:0000256" key="1">
    <source>
        <dbReference type="ARBA" id="ARBA00022729"/>
    </source>
</evidence>
<name>A0A0F7ZNL3_9HYPO</name>
<dbReference type="Proteomes" id="UP000054481">
    <property type="component" value="Unassembled WGS sequence"/>
</dbReference>
<dbReference type="SUPFAM" id="SSF53850">
    <property type="entry name" value="Periplasmic binding protein-like II"/>
    <property type="match status" value="1"/>
</dbReference>
<evidence type="ECO:0000256" key="2">
    <source>
        <dbReference type="SAM" id="MobiDB-lite"/>
    </source>
</evidence>
<keyword evidence="5" id="KW-1185">Reference proteome</keyword>
<dbReference type="PANTHER" id="PTHR30006">
    <property type="entry name" value="THIAMINE-BINDING PERIPLASMIC PROTEIN-RELATED"/>
    <property type="match status" value="1"/>
</dbReference>
<evidence type="ECO:0000313" key="4">
    <source>
        <dbReference type="EMBL" id="KJZ73950.1"/>
    </source>
</evidence>
<gene>
    <name evidence="4" type="ORF">HIM_06618</name>
</gene>
<proteinExistence type="predicted"/>
<dbReference type="Gene3D" id="3.40.190.10">
    <property type="entry name" value="Periplasmic binding protein-like II"/>
    <property type="match status" value="2"/>
</dbReference>
<dbReference type="AlphaFoldDB" id="A0A0F7ZNL3"/>
<feature type="chain" id="PRO_5002526417" description="ABC-type Fe3+ transport system" evidence="3">
    <location>
        <begin position="20"/>
        <end position="388"/>
    </location>
</feature>